<evidence type="ECO:0000256" key="1">
    <source>
        <dbReference type="ARBA" id="ARBA00004651"/>
    </source>
</evidence>
<dbReference type="InterPro" id="IPR036640">
    <property type="entry name" value="ABC1_TM_sf"/>
</dbReference>
<dbReference type="PROSITE" id="PS50929">
    <property type="entry name" value="ABC_TM1F"/>
    <property type="match status" value="1"/>
</dbReference>
<dbReference type="InterPro" id="IPR003439">
    <property type="entry name" value="ABC_transporter-like_ATP-bd"/>
</dbReference>
<proteinExistence type="inferred from homology"/>
<dbReference type="GO" id="GO:0016887">
    <property type="term" value="F:ATP hydrolysis activity"/>
    <property type="evidence" value="ECO:0007669"/>
    <property type="project" value="InterPro"/>
</dbReference>
<feature type="transmembrane region" description="Helical" evidence="8">
    <location>
        <begin position="68"/>
        <end position="89"/>
    </location>
</feature>
<evidence type="ECO:0000313" key="11">
    <source>
        <dbReference type="EMBL" id="MBS4200982.1"/>
    </source>
</evidence>
<dbReference type="SMART" id="SM00382">
    <property type="entry name" value="AAA"/>
    <property type="match status" value="1"/>
</dbReference>
<evidence type="ECO:0000256" key="7">
    <source>
        <dbReference type="ARBA" id="ARBA00023136"/>
    </source>
</evidence>
<keyword evidence="4" id="KW-0547">Nucleotide-binding</keyword>
<protein>
    <submittedName>
        <fullName evidence="11">ABC transporter ATP-binding protein</fullName>
    </submittedName>
</protein>
<evidence type="ECO:0000259" key="9">
    <source>
        <dbReference type="PROSITE" id="PS50893"/>
    </source>
</evidence>
<dbReference type="Gene3D" id="3.40.50.300">
    <property type="entry name" value="P-loop containing nucleotide triphosphate hydrolases"/>
    <property type="match status" value="1"/>
</dbReference>
<comment type="caution">
    <text evidence="11">The sequence shown here is derived from an EMBL/GenBank/DDBJ whole genome shotgun (WGS) entry which is preliminary data.</text>
</comment>
<evidence type="ECO:0000256" key="2">
    <source>
        <dbReference type="ARBA" id="ARBA00005417"/>
    </source>
</evidence>
<evidence type="ECO:0000256" key="8">
    <source>
        <dbReference type="SAM" id="Phobius"/>
    </source>
</evidence>
<keyword evidence="7 8" id="KW-0472">Membrane</keyword>
<evidence type="ECO:0000256" key="3">
    <source>
        <dbReference type="ARBA" id="ARBA00022692"/>
    </source>
</evidence>
<dbReference type="InterPro" id="IPR003593">
    <property type="entry name" value="AAA+_ATPase"/>
</dbReference>
<dbReference type="PROSITE" id="PS00211">
    <property type="entry name" value="ABC_TRANSPORTER_1"/>
    <property type="match status" value="1"/>
</dbReference>
<accession>A0A942TQD8</accession>
<dbReference type="RefSeq" id="WP_213111509.1">
    <property type="nucleotide sequence ID" value="NZ_JAGYPJ010000001.1"/>
</dbReference>
<comment type="subcellular location">
    <subcellularLocation>
        <location evidence="1">Cell membrane</location>
        <topology evidence="1">Multi-pass membrane protein</topology>
    </subcellularLocation>
</comment>
<dbReference type="SUPFAM" id="SSF52540">
    <property type="entry name" value="P-loop containing nucleoside triphosphate hydrolases"/>
    <property type="match status" value="1"/>
</dbReference>
<dbReference type="PANTHER" id="PTHR43394">
    <property type="entry name" value="ATP-DEPENDENT PERMEASE MDL1, MITOCHONDRIAL"/>
    <property type="match status" value="1"/>
</dbReference>
<dbReference type="EMBL" id="JAGYPJ010000001">
    <property type="protein sequence ID" value="MBS4200982.1"/>
    <property type="molecule type" value="Genomic_DNA"/>
</dbReference>
<dbReference type="FunFam" id="3.40.50.300:FF:000218">
    <property type="entry name" value="Multidrug ABC transporter ATP-binding protein"/>
    <property type="match status" value="1"/>
</dbReference>
<dbReference type="Proteomes" id="UP000682713">
    <property type="component" value="Unassembled WGS sequence"/>
</dbReference>
<dbReference type="GO" id="GO:0005886">
    <property type="term" value="C:plasma membrane"/>
    <property type="evidence" value="ECO:0007669"/>
    <property type="project" value="UniProtKB-SubCell"/>
</dbReference>
<reference evidence="11 12" key="1">
    <citation type="submission" date="2021-05" db="EMBL/GenBank/DDBJ databases">
        <title>Novel Bacillus species.</title>
        <authorList>
            <person name="Liu G."/>
        </authorList>
    </citation>
    <scope>NUCLEOTIDE SEQUENCE [LARGE SCALE GENOMIC DNA]</scope>
    <source>
        <strain evidence="11 12">FJAT-49732</strain>
    </source>
</reference>
<dbReference type="PROSITE" id="PS50893">
    <property type="entry name" value="ABC_TRANSPORTER_2"/>
    <property type="match status" value="1"/>
</dbReference>
<feature type="transmembrane region" description="Helical" evidence="8">
    <location>
        <begin position="32"/>
        <end position="56"/>
    </location>
</feature>
<dbReference type="GO" id="GO:0015421">
    <property type="term" value="F:ABC-type oligopeptide transporter activity"/>
    <property type="evidence" value="ECO:0007669"/>
    <property type="project" value="TreeGrafter"/>
</dbReference>
<dbReference type="Gene3D" id="1.20.1560.10">
    <property type="entry name" value="ABC transporter type 1, transmembrane domain"/>
    <property type="match status" value="1"/>
</dbReference>
<feature type="domain" description="ABC transporter" evidence="9">
    <location>
        <begin position="343"/>
        <end position="579"/>
    </location>
</feature>
<keyword evidence="3 8" id="KW-0812">Transmembrane</keyword>
<feature type="transmembrane region" description="Helical" evidence="8">
    <location>
        <begin position="143"/>
        <end position="162"/>
    </location>
</feature>
<dbReference type="SUPFAM" id="SSF90123">
    <property type="entry name" value="ABC transporter transmembrane region"/>
    <property type="match status" value="1"/>
</dbReference>
<gene>
    <name evidence="11" type="ORF">KHA93_15195</name>
</gene>
<comment type="similarity">
    <text evidence="2">Belongs to the ABC transporter superfamily.</text>
</comment>
<dbReference type="InterPro" id="IPR027417">
    <property type="entry name" value="P-loop_NTPase"/>
</dbReference>
<keyword evidence="6 8" id="KW-1133">Transmembrane helix</keyword>
<keyword evidence="12" id="KW-1185">Reference proteome</keyword>
<dbReference type="InterPro" id="IPR039421">
    <property type="entry name" value="Type_1_exporter"/>
</dbReference>
<evidence type="ECO:0000256" key="5">
    <source>
        <dbReference type="ARBA" id="ARBA00022840"/>
    </source>
</evidence>
<feature type="transmembrane region" description="Helical" evidence="8">
    <location>
        <begin position="254"/>
        <end position="273"/>
    </location>
</feature>
<sequence>MLENEMPILKKHNEKGIWKAYFKLMFKAKLPWGWLIFVILAFLASSTVTLIFPQYVQKIYEGVLKKEVIYGAITVLVVGILVDGIVRYFNKLLMYKIDISYRSLIWERLMLSPLSLYDRVKPTEMISRVTNDAATISQVLGSWVPTLIASVYYTIATIAILFNYDWRLGLSVFIYVPIYLLFNIYYGKWNYRANKLAFNRLSQLTQFLSELLMSVPLIKTFVTETKEEQRGKEYLQSYYKASFKRAIVNWVENPISGILSITQEVLVIAFGVYLVKTGAITLPQWIGFFMYVGMLWPTLMIFIYAYMEMKRSQGATSRIADLIDSPLEDIERQFNISSLDEDITFNNVSFSYVDNNEVLSDLDFTILNGKVTAIVGPSGSGKSTIFSLLQQFYQPNSGTITIGDGKLISDVDLRDWRNLFSYVAQDSPLISGSIRENIVYGVDREVSELEINRAAEAANALQFIREFPNGYETNVGEGGANLSGGQRQRIAIARAILRDAPILLFDEATASLDSQSEKSVQEAMKKLMESHTTIMIAHDLSTIRDADQIILLDSGKVDGIGTHEQLMETNELYKLFVQLHMNSQAG</sequence>
<evidence type="ECO:0000313" key="12">
    <source>
        <dbReference type="Proteomes" id="UP000682713"/>
    </source>
</evidence>
<keyword evidence="5 11" id="KW-0067">ATP-binding</keyword>
<dbReference type="PANTHER" id="PTHR43394:SF1">
    <property type="entry name" value="ATP-BINDING CASSETTE SUB-FAMILY B MEMBER 10, MITOCHONDRIAL"/>
    <property type="match status" value="1"/>
</dbReference>
<dbReference type="InterPro" id="IPR011527">
    <property type="entry name" value="ABC1_TM_dom"/>
</dbReference>
<feature type="transmembrane region" description="Helical" evidence="8">
    <location>
        <begin position="168"/>
        <end position="186"/>
    </location>
</feature>
<organism evidence="11 12">
    <name type="scientific">Lederbergia citrisecunda</name>
    <dbReference type="NCBI Taxonomy" id="2833583"/>
    <lineage>
        <taxon>Bacteria</taxon>
        <taxon>Bacillati</taxon>
        <taxon>Bacillota</taxon>
        <taxon>Bacilli</taxon>
        <taxon>Bacillales</taxon>
        <taxon>Bacillaceae</taxon>
        <taxon>Lederbergia</taxon>
    </lineage>
</organism>
<evidence type="ECO:0000259" key="10">
    <source>
        <dbReference type="PROSITE" id="PS50929"/>
    </source>
</evidence>
<dbReference type="AlphaFoldDB" id="A0A942TQD8"/>
<dbReference type="InterPro" id="IPR017871">
    <property type="entry name" value="ABC_transporter-like_CS"/>
</dbReference>
<dbReference type="Pfam" id="PF00005">
    <property type="entry name" value="ABC_tran"/>
    <property type="match status" value="1"/>
</dbReference>
<evidence type="ECO:0000256" key="4">
    <source>
        <dbReference type="ARBA" id="ARBA00022741"/>
    </source>
</evidence>
<feature type="transmembrane region" description="Helical" evidence="8">
    <location>
        <begin position="285"/>
        <end position="307"/>
    </location>
</feature>
<feature type="domain" description="ABC transmembrane type-1" evidence="10">
    <location>
        <begin position="36"/>
        <end position="311"/>
    </location>
</feature>
<evidence type="ECO:0000256" key="6">
    <source>
        <dbReference type="ARBA" id="ARBA00022989"/>
    </source>
</evidence>
<dbReference type="GO" id="GO:0005524">
    <property type="term" value="F:ATP binding"/>
    <property type="evidence" value="ECO:0007669"/>
    <property type="project" value="UniProtKB-KW"/>
</dbReference>
<name>A0A942TQD8_9BACI</name>
<dbReference type="Pfam" id="PF00664">
    <property type="entry name" value="ABC_membrane"/>
    <property type="match status" value="1"/>
</dbReference>